<reference evidence="2" key="1">
    <citation type="submission" date="2017-06" db="EMBL/GenBank/DDBJ databases">
        <title>Genome analysis of Fimbriiglobus ruber SP5, the first member of the order Planctomycetales with confirmed chitinolytic capability.</title>
        <authorList>
            <person name="Ravin N.V."/>
            <person name="Rakitin A.L."/>
            <person name="Ivanova A.A."/>
            <person name="Beletsky A.V."/>
            <person name="Kulichevskaya I.S."/>
            <person name="Mardanov A.V."/>
            <person name="Dedysh S.N."/>
        </authorList>
    </citation>
    <scope>NUCLEOTIDE SEQUENCE [LARGE SCALE GENOMIC DNA]</scope>
    <source>
        <strain evidence="2">SP5</strain>
    </source>
</reference>
<evidence type="ECO:0000313" key="1">
    <source>
        <dbReference type="EMBL" id="OWK36879.1"/>
    </source>
</evidence>
<sequence>MTLLIVAVPLVTDELMVMVPVWTDVAIAAEVNSTTVP</sequence>
<proteinExistence type="predicted"/>
<keyword evidence="2" id="KW-1185">Reference proteome</keyword>
<dbReference type="AlphaFoldDB" id="A0A225DI74"/>
<name>A0A225DI74_9BACT</name>
<organism evidence="1 2">
    <name type="scientific">Fimbriiglobus ruber</name>
    <dbReference type="NCBI Taxonomy" id="1908690"/>
    <lineage>
        <taxon>Bacteria</taxon>
        <taxon>Pseudomonadati</taxon>
        <taxon>Planctomycetota</taxon>
        <taxon>Planctomycetia</taxon>
        <taxon>Gemmatales</taxon>
        <taxon>Gemmataceae</taxon>
        <taxon>Fimbriiglobus</taxon>
    </lineage>
</organism>
<dbReference type="Proteomes" id="UP000214646">
    <property type="component" value="Unassembled WGS sequence"/>
</dbReference>
<gene>
    <name evidence="1" type="ORF">FRUB_07931</name>
</gene>
<comment type="caution">
    <text evidence="1">The sequence shown here is derived from an EMBL/GenBank/DDBJ whole genome shotgun (WGS) entry which is preliminary data.</text>
</comment>
<dbReference type="EMBL" id="NIDE01000016">
    <property type="protein sequence ID" value="OWK36879.1"/>
    <property type="molecule type" value="Genomic_DNA"/>
</dbReference>
<protein>
    <submittedName>
        <fullName evidence="1">Uncharacterized protein</fullName>
    </submittedName>
</protein>
<accession>A0A225DI74</accession>
<evidence type="ECO:0000313" key="2">
    <source>
        <dbReference type="Proteomes" id="UP000214646"/>
    </source>
</evidence>